<sequence>MSFEETAELRRRIRGLTTILQKSSLQKQPTAGDFTEDHPFLFHFTTLLTRGSESDDVAKKVIVVTGSIDTGRPVQTLIVTQNPHANSPEGLSFKHVQKSNGLLDEVMKSSQSADLIDHIVDTWAVLSPVNPCATNHPDKPASLEIYFLWFSFYKFSVRFREDRKRLCGGKRR</sequence>
<dbReference type="HOGENOM" id="CLU_132803_0_0_1"/>
<keyword evidence="2" id="KW-1185">Reference proteome</keyword>
<reference evidence="2" key="2">
    <citation type="submission" date="2015-01" db="EMBL/GenBank/DDBJ databases">
        <title>Evolutionary Origins and Diversification of the Mycorrhizal Mutualists.</title>
        <authorList>
            <consortium name="DOE Joint Genome Institute"/>
            <consortium name="Mycorrhizal Genomics Consortium"/>
            <person name="Kohler A."/>
            <person name="Kuo A."/>
            <person name="Nagy L.G."/>
            <person name="Floudas D."/>
            <person name="Copeland A."/>
            <person name="Barry K.W."/>
            <person name="Cichocki N."/>
            <person name="Veneault-Fourrey C."/>
            <person name="LaButti K."/>
            <person name="Lindquist E.A."/>
            <person name="Lipzen A."/>
            <person name="Lundell T."/>
            <person name="Morin E."/>
            <person name="Murat C."/>
            <person name="Riley R."/>
            <person name="Ohm R."/>
            <person name="Sun H."/>
            <person name="Tunlid A."/>
            <person name="Henrissat B."/>
            <person name="Grigoriev I.V."/>
            <person name="Hibbett D.S."/>
            <person name="Martin F."/>
        </authorList>
    </citation>
    <scope>NUCLEOTIDE SEQUENCE [LARGE SCALE GENOMIC DNA]</scope>
    <source>
        <strain evidence="2">Foug A</strain>
    </source>
</reference>
<dbReference type="EMBL" id="KN822137">
    <property type="protein sequence ID" value="KIM55299.1"/>
    <property type="molecule type" value="Genomic_DNA"/>
</dbReference>
<evidence type="ECO:0000313" key="2">
    <source>
        <dbReference type="Proteomes" id="UP000053989"/>
    </source>
</evidence>
<dbReference type="Proteomes" id="UP000053989">
    <property type="component" value="Unassembled WGS sequence"/>
</dbReference>
<dbReference type="InParanoid" id="A0A0C3DFZ8"/>
<gene>
    <name evidence="1" type="ORF">SCLCIDRAFT_307963</name>
</gene>
<organism evidence="1 2">
    <name type="scientific">Scleroderma citrinum Foug A</name>
    <dbReference type="NCBI Taxonomy" id="1036808"/>
    <lineage>
        <taxon>Eukaryota</taxon>
        <taxon>Fungi</taxon>
        <taxon>Dikarya</taxon>
        <taxon>Basidiomycota</taxon>
        <taxon>Agaricomycotina</taxon>
        <taxon>Agaricomycetes</taxon>
        <taxon>Agaricomycetidae</taxon>
        <taxon>Boletales</taxon>
        <taxon>Sclerodermatineae</taxon>
        <taxon>Sclerodermataceae</taxon>
        <taxon>Scleroderma</taxon>
    </lineage>
</organism>
<name>A0A0C3DFZ8_9AGAM</name>
<dbReference type="AlphaFoldDB" id="A0A0C3DFZ8"/>
<dbReference type="STRING" id="1036808.A0A0C3DFZ8"/>
<evidence type="ECO:0000313" key="1">
    <source>
        <dbReference type="EMBL" id="KIM55299.1"/>
    </source>
</evidence>
<reference evidence="1 2" key="1">
    <citation type="submission" date="2014-04" db="EMBL/GenBank/DDBJ databases">
        <authorList>
            <consortium name="DOE Joint Genome Institute"/>
            <person name="Kuo A."/>
            <person name="Kohler A."/>
            <person name="Nagy L.G."/>
            <person name="Floudas D."/>
            <person name="Copeland A."/>
            <person name="Barry K.W."/>
            <person name="Cichocki N."/>
            <person name="Veneault-Fourrey C."/>
            <person name="LaButti K."/>
            <person name="Lindquist E.A."/>
            <person name="Lipzen A."/>
            <person name="Lundell T."/>
            <person name="Morin E."/>
            <person name="Murat C."/>
            <person name="Sun H."/>
            <person name="Tunlid A."/>
            <person name="Henrissat B."/>
            <person name="Grigoriev I.V."/>
            <person name="Hibbett D.S."/>
            <person name="Martin F."/>
            <person name="Nordberg H.P."/>
            <person name="Cantor M.N."/>
            <person name="Hua S.X."/>
        </authorList>
    </citation>
    <scope>NUCLEOTIDE SEQUENCE [LARGE SCALE GENOMIC DNA]</scope>
    <source>
        <strain evidence="1 2">Foug A</strain>
    </source>
</reference>
<protein>
    <submittedName>
        <fullName evidence="1">Uncharacterized protein</fullName>
    </submittedName>
</protein>
<proteinExistence type="predicted"/>
<accession>A0A0C3DFZ8</accession>